<organism evidence="1 2">
    <name type="scientific">Phytophthora infestans</name>
    <name type="common">Potato late blight agent</name>
    <name type="synonym">Botrytis infestans</name>
    <dbReference type="NCBI Taxonomy" id="4787"/>
    <lineage>
        <taxon>Eukaryota</taxon>
        <taxon>Sar</taxon>
        <taxon>Stramenopiles</taxon>
        <taxon>Oomycota</taxon>
        <taxon>Peronosporomycetes</taxon>
        <taxon>Peronosporales</taxon>
        <taxon>Peronosporaceae</taxon>
        <taxon>Phytophthora</taxon>
    </lineage>
</organism>
<proteinExistence type="predicted"/>
<name>A0A8S9TQG3_PHYIN</name>
<dbReference type="AlphaFoldDB" id="A0A8S9TQG3"/>
<gene>
    <name evidence="1" type="ORF">GN958_ATG21820</name>
</gene>
<sequence>MLVKRIDVPKNVKAIDGAGTTKIENAVKKAEAERVTWWNAIWHQAGKAFKKADGAESTKLEETLKKTASGENPKLENAVKKAGADNKFEPVRDEMAKAAKGKMEGILAKLKQQRKLTKAGEEEVKKTTEEVAELVKKGPGFPNMPYSIYSAAITPRQ</sequence>
<dbReference type="Proteomes" id="UP000704712">
    <property type="component" value="Unassembled WGS sequence"/>
</dbReference>
<protein>
    <submittedName>
        <fullName evidence="1">Uncharacterized protein</fullName>
    </submittedName>
</protein>
<reference evidence="1" key="1">
    <citation type="submission" date="2020-03" db="EMBL/GenBank/DDBJ databases">
        <title>Hybrid Assembly of Korean Phytophthora infestans isolates.</title>
        <authorList>
            <person name="Prokchorchik M."/>
            <person name="Lee Y."/>
            <person name="Seo J."/>
            <person name="Cho J.-H."/>
            <person name="Park Y.-E."/>
            <person name="Jang D.-C."/>
            <person name="Im J.-S."/>
            <person name="Choi J.-G."/>
            <person name="Park H.-J."/>
            <person name="Lee G.-B."/>
            <person name="Lee Y.-G."/>
            <person name="Hong S.-Y."/>
            <person name="Cho K."/>
            <person name="Sohn K.H."/>
        </authorList>
    </citation>
    <scope>NUCLEOTIDE SEQUENCE</scope>
    <source>
        <strain evidence="1">KR_2_A2</strain>
    </source>
</reference>
<accession>A0A8S9TQG3</accession>
<evidence type="ECO:0000313" key="2">
    <source>
        <dbReference type="Proteomes" id="UP000704712"/>
    </source>
</evidence>
<comment type="caution">
    <text evidence="1">The sequence shown here is derived from an EMBL/GenBank/DDBJ whole genome shotgun (WGS) entry which is preliminary data.</text>
</comment>
<evidence type="ECO:0000313" key="1">
    <source>
        <dbReference type="EMBL" id="KAF4128989.1"/>
    </source>
</evidence>
<dbReference type="EMBL" id="JAACNO010003025">
    <property type="protein sequence ID" value="KAF4128989.1"/>
    <property type="molecule type" value="Genomic_DNA"/>
</dbReference>